<name>A0A2T5I4N9_9PROT</name>
<protein>
    <submittedName>
        <fullName evidence="1">Uncharacterized protein</fullName>
    </submittedName>
</protein>
<evidence type="ECO:0000313" key="2">
    <source>
        <dbReference type="Proteomes" id="UP000244128"/>
    </source>
</evidence>
<dbReference type="EMBL" id="QAOI01000001">
    <property type="protein sequence ID" value="PTQ78784.1"/>
    <property type="molecule type" value="Genomic_DNA"/>
</dbReference>
<accession>A0A2T5I4N9</accession>
<dbReference type="Proteomes" id="UP000244128">
    <property type="component" value="Unassembled WGS sequence"/>
</dbReference>
<evidence type="ECO:0000313" key="1">
    <source>
        <dbReference type="EMBL" id="PTQ78784.1"/>
    </source>
</evidence>
<comment type="caution">
    <text evidence="1">The sequence shown here is derived from an EMBL/GenBank/DDBJ whole genome shotgun (WGS) entry which is preliminary data.</text>
</comment>
<dbReference type="AlphaFoldDB" id="A0A2T5I4N9"/>
<sequence>MKIYRLTAHIPMAHTCQLILTIAKTLLTTPMLLNKNHGLIVHS</sequence>
<gene>
    <name evidence="1" type="ORF">C8R26_10199</name>
</gene>
<reference evidence="1 2" key="1">
    <citation type="submission" date="2018-04" db="EMBL/GenBank/DDBJ databases">
        <title>Active sludge and wastewater microbial communities from Klosterneuburg, Austria.</title>
        <authorList>
            <person name="Wagner M."/>
        </authorList>
    </citation>
    <scope>NUCLEOTIDE SEQUENCE [LARGE SCALE GENOMIC DNA]</scope>
    <source>
        <strain evidence="1 2">Nm49</strain>
    </source>
</reference>
<proteinExistence type="predicted"/>
<organism evidence="1 2">
    <name type="scientific">Nitrosomonas oligotropha</name>
    <dbReference type="NCBI Taxonomy" id="42354"/>
    <lineage>
        <taxon>Bacteria</taxon>
        <taxon>Pseudomonadati</taxon>
        <taxon>Pseudomonadota</taxon>
        <taxon>Betaproteobacteria</taxon>
        <taxon>Nitrosomonadales</taxon>
        <taxon>Nitrosomonadaceae</taxon>
        <taxon>Nitrosomonas</taxon>
    </lineage>
</organism>